<dbReference type="EMBL" id="CH476737">
    <property type="protein sequence ID" value="EIE84025.1"/>
    <property type="molecule type" value="Genomic_DNA"/>
</dbReference>
<sequence>MAKSDILFQTNDKTVRKRAEVNMASELQSKVKIENKIEKSSLFDENSNANSR</sequence>
<dbReference type="InParanoid" id="I1C6E5"/>
<accession>I1C6E5</accession>
<dbReference type="AlphaFoldDB" id="I1C6E5"/>
<keyword evidence="2" id="KW-1185">Reference proteome</keyword>
<proteinExistence type="predicted"/>
<dbReference type="GeneID" id="93615701"/>
<gene>
    <name evidence="1" type="ORF">RO3G_08730</name>
</gene>
<name>I1C6E5_RHIO9</name>
<dbReference type="Proteomes" id="UP000009138">
    <property type="component" value="Unassembled WGS sequence"/>
</dbReference>
<organism evidence="1 2">
    <name type="scientific">Rhizopus delemar (strain RA 99-880 / ATCC MYA-4621 / FGSC 9543 / NRRL 43880)</name>
    <name type="common">Mucormycosis agent</name>
    <name type="synonym">Rhizopus arrhizus var. delemar</name>
    <dbReference type="NCBI Taxonomy" id="246409"/>
    <lineage>
        <taxon>Eukaryota</taxon>
        <taxon>Fungi</taxon>
        <taxon>Fungi incertae sedis</taxon>
        <taxon>Mucoromycota</taxon>
        <taxon>Mucoromycotina</taxon>
        <taxon>Mucoromycetes</taxon>
        <taxon>Mucorales</taxon>
        <taxon>Mucorineae</taxon>
        <taxon>Rhizopodaceae</taxon>
        <taxon>Rhizopus</taxon>
    </lineage>
</organism>
<reference evidence="1 2" key="1">
    <citation type="journal article" date="2009" name="PLoS Genet.">
        <title>Genomic analysis of the basal lineage fungus Rhizopus oryzae reveals a whole-genome duplication.</title>
        <authorList>
            <person name="Ma L.-J."/>
            <person name="Ibrahim A.S."/>
            <person name="Skory C."/>
            <person name="Grabherr M.G."/>
            <person name="Burger G."/>
            <person name="Butler M."/>
            <person name="Elias M."/>
            <person name="Idnurm A."/>
            <person name="Lang B.F."/>
            <person name="Sone T."/>
            <person name="Abe A."/>
            <person name="Calvo S.E."/>
            <person name="Corrochano L.M."/>
            <person name="Engels R."/>
            <person name="Fu J."/>
            <person name="Hansberg W."/>
            <person name="Kim J.-M."/>
            <person name="Kodira C.D."/>
            <person name="Koehrsen M.J."/>
            <person name="Liu B."/>
            <person name="Miranda-Saavedra D."/>
            <person name="O'Leary S."/>
            <person name="Ortiz-Castellanos L."/>
            <person name="Poulter R."/>
            <person name="Rodriguez-Romero J."/>
            <person name="Ruiz-Herrera J."/>
            <person name="Shen Y.-Q."/>
            <person name="Zeng Q."/>
            <person name="Galagan J."/>
            <person name="Birren B.W."/>
            <person name="Cuomo C.A."/>
            <person name="Wickes B.L."/>
        </authorList>
    </citation>
    <scope>NUCLEOTIDE SEQUENCE [LARGE SCALE GENOMIC DNA]</scope>
    <source>
        <strain evidence="2">RA 99-880 / ATCC MYA-4621 / FGSC 9543 / NRRL 43880</strain>
    </source>
</reference>
<evidence type="ECO:0000313" key="2">
    <source>
        <dbReference type="Proteomes" id="UP000009138"/>
    </source>
</evidence>
<protein>
    <submittedName>
        <fullName evidence="1">Uncharacterized protein</fullName>
    </submittedName>
</protein>
<dbReference type="RefSeq" id="XP_067519421.1">
    <property type="nucleotide sequence ID" value="XM_067663320.1"/>
</dbReference>
<dbReference type="VEuPathDB" id="FungiDB:RO3G_08730"/>
<evidence type="ECO:0000313" key="1">
    <source>
        <dbReference type="EMBL" id="EIE84025.1"/>
    </source>
</evidence>